<comment type="caution">
    <text evidence="10">The sequence shown here is derived from an EMBL/GenBank/DDBJ whole genome shotgun (WGS) entry which is preliminary data.</text>
</comment>
<dbReference type="EMBL" id="SLXP01000004">
    <property type="protein sequence ID" value="TCP41751.1"/>
    <property type="molecule type" value="Genomic_DNA"/>
</dbReference>
<keyword evidence="4 10" id="KW-0808">Transferase</keyword>
<dbReference type="OrthoDB" id="9775035at2"/>
<dbReference type="Pfam" id="PF13231">
    <property type="entry name" value="PMT_2"/>
    <property type="match status" value="1"/>
</dbReference>
<evidence type="ECO:0000256" key="2">
    <source>
        <dbReference type="ARBA" id="ARBA00022475"/>
    </source>
</evidence>
<feature type="transmembrane region" description="Helical" evidence="8">
    <location>
        <begin position="27"/>
        <end position="47"/>
    </location>
</feature>
<feature type="transmembrane region" description="Helical" evidence="8">
    <location>
        <begin position="164"/>
        <end position="181"/>
    </location>
</feature>
<feature type="transmembrane region" description="Helical" evidence="8">
    <location>
        <begin position="346"/>
        <end position="366"/>
    </location>
</feature>
<protein>
    <submittedName>
        <fullName evidence="10">Dolichyl-phosphate-mannose-protein mannosyltransferase</fullName>
    </submittedName>
</protein>
<evidence type="ECO:0000256" key="6">
    <source>
        <dbReference type="ARBA" id="ARBA00022989"/>
    </source>
</evidence>
<dbReference type="AlphaFoldDB" id="A0A4R2Q4Z5"/>
<evidence type="ECO:0000313" key="11">
    <source>
        <dbReference type="Proteomes" id="UP000294835"/>
    </source>
</evidence>
<reference evidence="10 11" key="1">
    <citation type="submission" date="2019-03" db="EMBL/GenBank/DDBJ databases">
        <title>Genomic Encyclopedia of Type Strains, Phase IV (KMG-IV): sequencing the most valuable type-strain genomes for metagenomic binning, comparative biology and taxonomic classification.</title>
        <authorList>
            <person name="Goeker M."/>
        </authorList>
    </citation>
    <scope>NUCLEOTIDE SEQUENCE [LARGE SCALE GENOMIC DNA]</scope>
    <source>
        <strain evidence="10 11">DSM 18063</strain>
    </source>
</reference>
<feature type="domain" description="Glycosyltransferase RgtA/B/C/D-like" evidence="9">
    <location>
        <begin position="88"/>
        <end position="219"/>
    </location>
</feature>
<evidence type="ECO:0000313" key="10">
    <source>
        <dbReference type="EMBL" id="TCP41751.1"/>
    </source>
</evidence>
<dbReference type="PANTHER" id="PTHR33908:SF11">
    <property type="entry name" value="MEMBRANE PROTEIN"/>
    <property type="match status" value="1"/>
</dbReference>
<proteinExistence type="predicted"/>
<evidence type="ECO:0000256" key="4">
    <source>
        <dbReference type="ARBA" id="ARBA00022679"/>
    </source>
</evidence>
<dbReference type="GO" id="GO:0016763">
    <property type="term" value="F:pentosyltransferase activity"/>
    <property type="evidence" value="ECO:0007669"/>
    <property type="project" value="TreeGrafter"/>
</dbReference>
<keyword evidence="6 8" id="KW-1133">Transmembrane helix</keyword>
<evidence type="ECO:0000256" key="5">
    <source>
        <dbReference type="ARBA" id="ARBA00022692"/>
    </source>
</evidence>
<dbReference type="Proteomes" id="UP000294835">
    <property type="component" value="Unassembled WGS sequence"/>
</dbReference>
<dbReference type="GO" id="GO:0005886">
    <property type="term" value="C:plasma membrane"/>
    <property type="evidence" value="ECO:0007669"/>
    <property type="project" value="UniProtKB-SubCell"/>
</dbReference>
<dbReference type="GO" id="GO:0009103">
    <property type="term" value="P:lipopolysaccharide biosynthetic process"/>
    <property type="evidence" value="ECO:0007669"/>
    <property type="project" value="UniProtKB-ARBA"/>
</dbReference>
<evidence type="ECO:0000259" key="9">
    <source>
        <dbReference type="Pfam" id="PF13231"/>
    </source>
</evidence>
<keyword evidence="3 10" id="KW-0328">Glycosyltransferase</keyword>
<sequence>MNASFSNLRQRIFADPPSVSRAAPGRGILPVLVAGLVIAVAWGVHLGHIPAGGISWYDEFHTLDRSAGFARHDDWLTVYNKNEPGFRKPPLQYWMTGALMQAGADLEVALRLPSMLFALGTLAATGWLAAILLPGLPWAIPAAVLLCASSFQFWSLATSAMLDTGAALFATLALIAAILALRRPLWWYGMALFVGLGALQKAPIGLVLVLLFIWALNLTRARHDFAYARLKDSPHFLRGLRLAILAALAWPLFQTVLYGGEVLEDLYGGQMIERFAPVRPLKDPRSGHDLWQLIVSGEPFWRLPAIAALLWLPWHLRRPELLAVAALFAIYVVAMGLAGGSVYARYTLIFVPLLAAALAVVALSLFRVRWLGWGLVLAISAASGGPIRSADALRLEQSARLQTQIAVLSEMAGLLRPDETLVTCNWTRETRFLPGAVSYYAAVHGRPFVGLDSPGQVDRWLERGRMPGPLRGVCTNAELDRIADRLVGLVRGAEQAGYVFWTAEAAR</sequence>
<dbReference type="RefSeq" id="WP_132461687.1">
    <property type="nucleotide sequence ID" value="NZ_SLXP01000004.1"/>
</dbReference>
<dbReference type="InterPro" id="IPR050297">
    <property type="entry name" value="LipidA_mod_glycosyltrf_83"/>
</dbReference>
<accession>A0A4R2Q4Z5</accession>
<feature type="transmembrane region" description="Helical" evidence="8">
    <location>
        <begin position="187"/>
        <end position="216"/>
    </location>
</feature>
<evidence type="ECO:0000256" key="8">
    <source>
        <dbReference type="SAM" id="Phobius"/>
    </source>
</evidence>
<keyword evidence="5 8" id="KW-0812">Transmembrane</keyword>
<evidence type="ECO:0000256" key="1">
    <source>
        <dbReference type="ARBA" id="ARBA00004651"/>
    </source>
</evidence>
<organism evidence="10 11">
    <name type="scientific">Rhodovulum marinum</name>
    <dbReference type="NCBI Taxonomy" id="320662"/>
    <lineage>
        <taxon>Bacteria</taxon>
        <taxon>Pseudomonadati</taxon>
        <taxon>Pseudomonadota</taxon>
        <taxon>Alphaproteobacteria</taxon>
        <taxon>Rhodobacterales</taxon>
        <taxon>Paracoccaceae</taxon>
        <taxon>Rhodovulum</taxon>
    </lineage>
</organism>
<keyword evidence="11" id="KW-1185">Reference proteome</keyword>
<gene>
    <name evidence="10" type="ORF">EV662_10495</name>
</gene>
<keyword evidence="2" id="KW-1003">Cell membrane</keyword>
<keyword evidence="7 8" id="KW-0472">Membrane</keyword>
<feature type="transmembrane region" description="Helical" evidence="8">
    <location>
        <begin position="321"/>
        <end position="340"/>
    </location>
</feature>
<evidence type="ECO:0000256" key="7">
    <source>
        <dbReference type="ARBA" id="ARBA00023136"/>
    </source>
</evidence>
<name>A0A4R2Q4Z5_9RHOB</name>
<dbReference type="PANTHER" id="PTHR33908">
    <property type="entry name" value="MANNOSYLTRANSFERASE YKCB-RELATED"/>
    <property type="match status" value="1"/>
</dbReference>
<dbReference type="InterPro" id="IPR038731">
    <property type="entry name" value="RgtA/B/C-like"/>
</dbReference>
<feature type="transmembrane region" description="Helical" evidence="8">
    <location>
        <begin position="236"/>
        <end position="253"/>
    </location>
</feature>
<evidence type="ECO:0000256" key="3">
    <source>
        <dbReference type="ARBA" id="ARBA00022676"/>
    </source>
</evidence>
<comment type="subcellular location">
    <subcellularLocation>
        <location evidence="1">Cell membrane</location>
        <topology evidence="1">Multi-pass membrane protein</topology>
    </subcellularLocation>
</comment>